<name>A0A0A8YRP6_ARUDO</name>
<proteinExistence type="predicted"/>
<protein>
    <submittedName>
        <fullName evidence="1">Uncharacterized protein</fullName>
    </submittedName>
</protein>
<reference evidence="1" key="1">
    <citation type="submission" date="2014-09" db="EMBL/GenBank/DDBJ databases">
        <authorList>
            <person name="Magalhaes I.L.F."/>
            <person name="Oliveira U."/>
            <person name="Santos F.R."/>
            <person name="Vidigal T.H.D.A."/>
            <person name="Brescovit A.D."/>
            <person name="Santos A.J."/>
        </authorList>
    </citation>
    <scope>NUCLEOTIDE SEQUENCE</scope>
    <source>
        <tissue evidence="1">Shoot tissue taken approximately 20 cm above the soil surface</tissue>
    </source>
</reference>
<dbReference type="AlphaFoldDB" id="A0A0A8YRP6"/>
<evidence type="ECO:0000313" key="1">
    <source>
        <dbReference type="EMBL" id="JAD27525.1"/>
    </source>
</evidence>
<accession>A0A0A8YRP6</accession>
<reference evidence="1" key="2">
    <citation type="journal article" date="2015" name="Data Brief">
        <title>Shoot transcriptome of the giant reed, Arundo donax.</title>
        <authorList>
            <person name="Barrero R.A."/>
            <person name="Guerrero F.D."/>
            <person name="Moolhuijzen P."/>
            <person name="Goolsby J.A."/>
            <person name="Tidwell J."/>
            <person name="Bellgard S.E."/>
            <person name="Bellgard M.I."/>
        </authorList>
    </citation>
    <scope>NUCLEOTIDE SEQUENCE</scope>
    <source>
        <tissue evidence="1">Shoot tissue taken approximately 20 cm above the soil surface</tissue>
    </source>
</reference>
<sequence>MPPYQAEHTARSFLELSNLLCFLLELVLESNNFNSNVVALIFSI</sequence>
<organism evidence="1">
    <name type="scientific">Arundo donax</name>
    <name type="common">Giant reed</name>
    <name type="synonym">Donax arundinaceus</name>
    <dbReference type="NCBI Taxonomy" id="35708"/>
    <lineage>
        <taxon>Eukaryota</taxon>
        <taxon>Viridiplantae</taxon>
        <taxon>Streptophyta</taxon>
        <taxon>Embryophyta</taxon>
        <taxon>Tracheophyta</taxon>
        <taxon>Spermatophyta</taxon>
        <taxon>Magnoliopsida</taxon>
        <taxon>Liliopsida</taxon>
        <taxon>Poales</taxon>
        <taxon>Poaceae</taxon>
        <taxon>PACMAD clade</taxon>
        <taxon>Arundinoideae</taxon>
        <taxon>Arundineae</taxon>
        <taxon>Arundo</taxon>
    </lineage>
</organism>
<dbReference type="EMBL" id="GBRH01270370">
    <property type="protein sequence ID" value="JAD27525.1"/>
    <property type="molecule type" value="Transcribed_RNA"/>
</dbReference>